<evidence type="ECO:0000256" key="1">
    <source>
        <dbReference type="ARBA" id="ARBA00023015"/>
    </source>
</evidence>
<dbReference type="InterPro" id="IPR041678">
    <property type="entry name" value="TetR_C_16"/>
</dbReference>
<gene>
    <name evidence="6" type="ORF">HNP84_000460</name>
</gene>
<evidence type="ECO:0000256" key="3">
    <source>
        <dbReference type="ARBA" id="ARBA00023163"/>
    </source>
</evidence>
<evidence type="ECO:0000313" key="7">
    <source>
        <dbReference type="Proteomes" id="UP000578449"/>
    </source>
</evidence>
<dbReference type="PANTHER" id="PTHR30055:SF234">
    <property type="entry name" value="HTH-TYPE TRANSCRIPTIONAL REGULATOR BETI"/>
    <property type="match status" value="1"/>
</dbReference>
<dbReference type="InterPro" id="IPR009057">
    <property type="entry name" value="Homeodomain-like_sf"/>
</dbReference>
<protein>
    <submittedName>
        <fullName evidence="6">AcrR family transcriptional regulator</fullName>
    </submittedName>
</protein>
<dbReference type="AlphaFoldDB" id="A0A840NU39"/>
<accession>A0A840NU39</accession>
<organism evidence="6 7">
    <name type="scientific">Thermocatellispora tengchongensis</name>
    <dbReference type="NCBI Taxonomy" id="1073253"/>
    <lineage>
        <taxon>Bacteria</taxon>
        <taxon>Bacillati</taxon>
        <taxon>Actinomycetota</taxon>
        <taxon>Actinomycetes</taxon>
        <taxon>Streptosporangiales</taxon>
        <taxon>Streptosporangiaceae</taxon>
        <taxon>Thermocatellispora</taxon>
    </lineage>
</organism>
<dbReference type="Pfam" id="PF17920">
    <property type="entry name" value="TetR_C_16"/>
    <property type="match status" value="1"/>
</dbReference>
<dbReference type="Gene3D" id="1.10.10.60">
    <property type="entry name" value="Homeodomain-like"/>
    <property type="match status" value="1"/>
</dbReference>
<proteinExistence type="predicted"/>
<dbReference type="Gene3D" id="1.10.357.10">
    <property type="entry name" value="Tetracycline Repressor, domain 2"/>
    <property type="match status" value="1"/>
</dbReference>
<dbReference type="InterPro" id="IPR001647">
    <property type="entry name" value="HTH_TetR"/>
</dbReference>
<dbReference type="EMBL" id="JACHGN010000001">
    <property type="protein sequence ID" value="MBB5130772.1"/>
    <property type="molecule type" value="Genomic_DNA"/>
</dbReference>
<feature type="DNA-binding region" description="H-T-H motif" evidence="4">
    <location>
        <begin position="30"/>
        <end position="49"/>
    </location>
</feature>
<feature type="domain" description="HTH tetR-type" evidence="5">
    <location>
        <begin position="7"/>
        <end position="67"/>
    </location>
</feature>
<dbReference type="RefSeq" id="WP_185047605.1">
    <property type="nucleotide sequence ID" value="NZ_BAABIX010000006.1"/>
</dbReference>
<dbReference type="Proteomes" id="UP000578449">
    <property type="component" value="Unassembled WGS sequence"/>
</dbReference>
<evidence type="ECO:0000256" key="4">
    <source>
        <dbReference type="PROSITE-ProRule" id="PRU00335"/>
    </source>
</evidence>
<dbReference type="GO" id="GO:0003700">
    <property type="term" value="F:DNA-binding transcription factor activity"/>
    <property type="evidence" value="ECO:0007669"/>
    <property type="project" value="TreeGrafter"/>
</dbReference>
<dbReference type="InterPro" id="IPR050109">
    <property type="entry name" value="HTH-type_TetR-like_transc_reg"/>
</dbReference>
<dbReference type="Pfam" id="PF00440">
    <property type="entry name" value="TetR_N"/>
    <property type="match status" value="1"/>
</dbReference>
<dbReference type="PROSITE" id="PS50977">
    <property type="entry name" value="HTH_TETR_2"/>
    <property type="match status" value="1"/>
</dbReference>
<evidence type="ECO:0000259" key="5">
    <source>
        <dbReference type="PROSITE" id="PS50977"/>
    </source>
</evidence>
<name>A0A840NU39_9ACTN</name>
<keyword evidence="3" id="KW-0804">Transcription</keyword>
<dbReference type="GO" id="GO:0000976">
    <property type="term" value="F:transcription cis-regulatory region binding"/>
    <property type="evidence" value="ECO:0007669"/>
    <property type="project" value="TreeGrafter"/>
</dbReference>
<keyword evidence="2 4" id="KW-0238">DNA-binding</keyword>
<dbReference type="PANTHER" id="PTHR30055">
    <property type="entry name" value="HTH-TYPE TRANSCRIPTIONAL REGULATOR RUTR"/>
    <property type="match status" value="1"/>
</dbReference>
<evidence type="ECO:0000313" key="6">
    <source>
        <dbReference type="EMBL" id="MBB5130772.1"/>
    </source>
</evidence>
<keyword evidence="7" id="KW-1185">Reference proteome</keyword>
<evidence type="ECO:0000256" key="2">
    <source>
        <dbReference type="ARBA" id="ARBA00023125"/>
    </source>
</evidence>
<dbReference type="PRINTS" id="PR00455">
    <property type="entry name" value="HTHTETR"/>
</dbReference>
<dbReference type="SUPFAM" id="SSF46689">
    <property type="entry name" value="Homeodomain-like"/>
    <property type="match status" value="1"/>
</dbReference>
<dbReference type="InterPro" id="IPR036271">
    <property type="entry name" value="Tet_transcr_reg_TetR-rel_C_sf"/>
</dbReference>
<dbReference type="SUPFAM" id="SSF48498">
    <property type="entry name" value="Tetracyclin repressor-like, C-terminal domain"/>
    <property type="match status" value="1"/>
</dbReference>
<keyword evidence="1" id="KW-0805">Transcription regulation</keyword>
<comment type="caution">
    <text evidence="6">The sequence shown here is derived from an EMBL/GenBank/DDBJ whole genome shotgun (WGS) entry which is preliminary data.</text>
</comment>
<sequence>MARRSSAETKATILAAARERFAAEGYDRATIRAIAADAAIDPSMVMRYFGNKEGLFTAAADFDLRLPDVAALPRDQVGTTLARHFLLRWEEDEGMMVLLRTAVTSEVAVERMRQIMAEQLAPVVRRLVPDPEEAALRMGLVITQILGMALCRYVLRLPPVAALTHDQIVTWLGPTLQRYLTA</sequence>
<reference evidence="6 7" key="1">
    <citation type="submission" date="2020-08" db="EMBL/GenBank/DDBJ databases">
        <title>Genomic Encyclopedia of Type Strains, Phase IV (KMG-IV): sequencing the most valuable type-strain genomes for metagenomic binning, comparative biology and taxonomic classification.</title>
        <authorList>
            <person name="Goeker M."/>
        </authorList>
    </citation>
    <scope>NUCLEOTIDE SEQUENCE [LARGE SCALE GENOMIC DNA]</scope>
    <source>
        <strain evidence="6 7">DSM 45615</strain>
    </source>
</reference>